<dbReference type="PANTHER" id="PTHR13326">
    <property type="entry name" value="TRNA PSEUDOURIDINE SYNTHASE D"/>
    <property type="match status" value="1"/>
</dbReference>
<dbReference type="AlphaFoldDB" id="A0A8K0JZA3"/>
<dbReference type="PROSITE" id="PS50984">
    <property type="entry name" value="TRUD"/>
    <property type="match status" value="1"/>
</dbReference>
<keyword evidence="2" id="KW-0819">tRNA processing</keyword>
<keyword evidence="9" id="KW-1185">Reference proteome</keyword>
<dbReference type="PROSITE" id="PS51061">
    <property type="entry name" value="R3H"/>
    <property type="match status" value="1"/>
</dbReference>
<dbReference type="OrthoDB" id="447290at2759"/>
<dbReference type="GO" id="GO:0008033">
    <property type="term" value="P:tRNA processing"/>
    <property type="evidence" value="ECO:0007669"/>
    <property type="project" value="UniProtKB-KW"/>
</dbReference>
<evidence type="ECO:0000256" key="3">
    <source>
        <dbReference type="ARBA" id="ARBA00023235"/>
    </source>
</evidence>
<feature type="domain" description="TRUD" evidence="6">
    <location>
        <begin position="309"/>
        <end position="510"/>
    </location>
</feature>
<dbReference type="GO" id="GO:0005634">
    <property type="term" value="C:nucleus"/>
    <property type="evidence" value="ECO:0007669"/>
    <property type="project" value="TreeGrafter"/>
</dbReference>
<comment type="catalytic activity">
    <reaction evidence="4">
        <text>a uridine in tRNA = a pseudouridine in tRNA</text>
        <dbReference type="Rhea" id="RHEA:54572"/>
        <dbReference type="Rhea" id="RHEA-COMP:13339"/>
        <dbReference type="Rhea" id="RHEA-COMP:13934"/>
        <dbReference type="ChEBI" id="CHEBI:65314"/>
        <dbReference type="ChEBI" id="CHEBI:65315"/>
    </reaction>
</comment>
<comment type="caution">
    <text evidence="8">The sequence shown here is derived from an EMBL/GenBank/DDBJ whole genome shotgun (WGS) entry which is preliminary data.</text>
</comment>
<evidence type="ECO:0000313" key="8">
    <source>
        <dbReference type="EMBL" id="KAG8225011.1"/>
    </source>
</evidence>
<dbReference type="InterPro" id="IPR001656">
    <property type="entry name" value="PsdUridine_synth_TruD"/>
</dbReference>
<dbReference type="InterPro" id="IPR020103">
    <property type="entry name" value="PsdUridine_synth_cat_dom_sf"/>
</dbReference>
<feature type="compositionally biased region" description="Basic residues" evidence="5">
    <location>
        <begin position="15"/>
        <end position="24"/>
    </location>
</feature>
<dbReference type="CDD" id="cd02576">
    <property type="entry name" value="PseudoU_synth_ScPUS7"/>
    <property type="match status" value="1"/>
</dbReference>
<dbReference type="Pfam" id="PF01142">
    <property type="entry name" value="TruD"/>
    <property type="match status" value="1"/>
</dbReference>
<dbReference type="Proteomes" id="UP000792457">
    <property type="component" value="Unassembled WGS sequence"/>
</dbReference>
<evidence type="ECO:0000259" key="7">
    <source>
        <dbReference type="PROSITE" id="PS51061"/>
    </source>
</evidence>
<feature type="compositionally biased region" description="Basic and acidic residues" evidence="5">
    <location>
        <begin position="487"/>
        <end position="503"/>
    </location>
</feature>
<dbReference type="SUPFAM" id="SSF55120">
    <property type="entry name" value="Pseudouridine synthase"/>
    <property type="match status" value="1"/>
</dbReference>
<proteinExistence type="inferred from homology"/>
<evidence type="ECO:0008006" key="10">
    <source>
        <dbReference type="Google" id="ProtNLM"/>
    </source>
</evidence>
<organism evidence="8 9">
    <name type="scientific">Ladona fulva</name>
    <name type="common">Scarce chaser dragonfly</name>
    <name type="synonym">Libellula fulva</name>
    <dbReference type="NCBI Taxonomy" id="123851"/>
    <lineage>
        <taxon>Eukaryota</taxon>
        <taxon>Metazoa</taxon>
        <taxon>Ecdysozoa</taxon>
        <taxon>Arthropoda</taxon>
        <taxon>Hexapoda</taxon>
        <taxon>Insecta</taxon>
        <taxon>Pterygota</taxon>
        <taxon>Palaeoptera</taxon>
        <taxon>Odonata</taxon>
        <taxon>Epiprocta</taxon>
        <taxon>Anisoptera</taxon>
        <taxon>Libelluloidea</taxon>
        <taxon>Libellulidae</taxon>
        <taxon>Ladona</taxon>
    </lineage>
</organism>
<dbReference type="PIRSF" id="PIRSF037016">
    <property type="entry name" value="Pseudouridin_synth_euk_prd"/>
    <property type="match status" value="1"/>
</dbReference>
<evidence type="ECO:0000256" key="5">
    <source>
        <dbReference type="SAM" id="MobiDB-lite"/>
    </source>
</evidence>
<dbReference type="InterPro" id="IPR042214">
    <property type="entry name" value="TruD_catalytic"/>
</dbReference>
<evidence type="ECO:0000256" key="2">
    <source>
        <dbReference type="ARBA" id="ARBA00022694"/>
    </source>
</evidence>
<dbReference type="InterPro" id="IPR001374">
    <property type="entry name" value="R3H_dom"/>
</dbReference>
<evidence type="ECO:0000259" key="6">
    <source>
        <dbReference type="PROSITE" id="PS50984"/>
    </source>
</evidence>
<dbReference type="GO" id="GO:0009982">
    <property type="term" value="F:pseudouridine synthase activity"/>
    <property type="evidence" value="ECO:0007669"/>
    <property type="project" value="InterPro"/>
</dbReference>
<dbReference type="InterPro" id="IPR011760">
    <property type="entry name" value="PsdUridine_synth_TruD_insert"/>
</dbReference>
<dbReference type="GO" id="GO:0003723">
    <property type="term" value="F:RNA binding"/>
    <property type="evidence" value="ECO:0007669"/>
    <property type="project" value="InterPro"/>
</dbReference>
<sequence>MSGRFKSSKVTRGGVYKRRGRPGRKITQIKDSDLPPVEDVEMEALKRTEADVGITEYIGAHKGFSAVIKQRYSDFHVSEINQEGRLVELTSLSCDIESQAPKTFGKDVTLDDCNDLTPEVKDKLIQMEKSDFSNVEIEVTNMSKDERKRIHETIKNVFGARVVSNTIEKEEKKIMVIGKPKGKQRVDDWTQGKGRYVYFVLYKENMDTMEAANIISHKLRLAPGKVTYAGTKDRRGKTTQLACVPHIHPKKLVELNTAVRNITVGNFSIHKNPLRLGDLRGNRFRIVLRNVTASDDDVEEAASTLKERGFINYYGLQRFGSTSVPTHHIGRALLRSDWKEAIELILKPRAQVAVHSKFKKPNHSLEDSLAKARKIWWETRDSHAALQALGNKPRGIEGQLLLGLKRHKPNDLVNALEGISLNTRLIYLHSYQSYVWNHVVSRRLKEYGYKPIVGDLVFDENDGLDEVSETIDELTENEEIVAESLENENKEEGTSSVSQDRKYLVTNNFN</sequence>
<keyword evidence="3" id="KW-0413">Isomerase</keyword>
<comment type="similarity">
    <text evidence="1">Belongs to the pseudouridine synthase TruD family.</text>
</comment>
<dbReference type="FunFam" id="3.30.2350.20:FF:000003">
    <property type="entry name" value="Pseudouridylate synthase 7 homolog"/>
    <property type="match status" value="1"/>
</dbReference>
<name>A0A8K0JZA3_LADFU</name>
<feature type="region of interest" description="Disordered" evidence="5">
    <location>
        <begin position="1"/>
        <end position="29"/>
    </location>
</feature>
<evidence type="ECO:0000256" key="1">
    <source>
        <dbReference type="ARBA" id="ARBA00007953"/>
    </source>
</evidence>
<accession>A0A8K0JZA3</accession>
<protein>
    <recommendedName>
        <fullName evidence="10">Pseudouridylate synthase 7 homolog</fullName>
    </recommendedName>
</protein>
<dbReference type="GO" id="GO:0001522">
    <property type="term" value="P:pseudouridine synthesis"/>
    <property type="evidence" value="ECO:0007669"/>
    <property type="project" value="InterPro"/>
</dbReference>
<feature type="domain" description="R3H" evidence="7">
    <location>
        <begin position="114"/>
        <end position="181"/>
    </location>
</feature>
<evidence type="ECO:0000313" key="9">
    <source>
        <dbReference type="Proteomes" id="UP000792457"/>
    </source>
</evidence>
<evidence type="ECO:0000256" key="4">
    <source>
        <dbReference type="ARBA" id="ARBA00036943"/>
    </source>
</evidence>
<reference evidence="8" key="1">
    <citation type="submission" date="2013-04" db="EMBL/GenBank/DDBJ databases">
        <authorList>
            <person name="Qu J."/>
            <person name="Murali S.C."/>
            <person name="Bandaranaike D."/>
            <person name="Bellair M."/>
            <person name="Blankenburg K."/>
            <person name="Chao H."/>
            <person name="Dinh H."/>
            <person name="Doddapaneni H."/>
            <person name="Downs B."/>
            <person name="Dugan-Rocha S."/>
            <person name="Elkadiri S."/>
            <person name="Gnanaolivu R.D."/>
            <person name="Hernandez B."/>
            <person name="Javaid M."/>
            <person name="Jayaseelan J.C."/>
            <person name="Lee S."/>
            <person name="Li M."/>
            <person name="Ming W."/>
            <person name="Munidasa M."/>
            <person name="Muniz J."/>
            <person name="Nguyen L."/>
            <person name="Ongeri F."/>
            <person name="Osuji N."/>
            <person name="Pu L.-L."/>
            <person name="Puazo M."/>
            <person name="Qu C."/>
            <person name="Quiroz J."/>
            <person name="Raj R."/>
            <person name="Weissenberger G."/>
            <person name="Xin Y."/>
            <person name="Zou X."/>
            <person name="Han Y."/>
            <person name="Richards S."/>
            <person name="Worley K."/>
            <person name="Muzny D."/>
            <person name="Gibbs R."/>
        </authorList>
    </citation>
    <scope>NUCLEOTIDE SEQUENCE</scope>
    <source>
        <strain evidence="8">Sampled in the wild</strain>
    </source>
</reference>
<dbReference type="NCBIfam" id="TIGR00094">
    <property type="entry name" value="tRNA_TruD_broad"/>
    <property type="match status" value="1"/>
</dbReference>
<dbReference type="Gene3D" id="3.30.2350.20">
    <property type="entry name" value="TruD, catalytic domain"/>
    <property type="match status" value="2"/>
</dbReference>
<reference evidence="8" key="2">
    <citation type="submission" date="2017-10" db="EMBL/GenBank/DDBJ databases">
        <title>Ladona fulva Genome sequencing and assembly.</title>
        <authorList>
            <person name="Murali S."/>
            <person name="Richards S."/>
            <person name="Bandaranaike D."/>
            <person name="Bellair M."/>
            <person name="Blankenburg K."/>
            <person name="Chao H."/>
            <person name="Dinh H."/>
            <person name="Doddapaneni H."/>
            <person name="Dugan-Rocha S."/>
            <person name="Elkadiri S."/>
            <person name="Gnanaolivu R."/>
            <person name="Hernandez B."/>
            <person name="Skinner E."/>
            <person name="Javaid M."/>
            <person name="Lee S."/>
            <person name="Li M."/>
            <person name="Ming W."/>
            <person name="Munidasa M."/>
            <person name="Muniz J."/>
            <person name="Nguyen L."/>
            <person name="Hughes D."/>
            <person name="Osuji N."/>
            <person name="Pu L.-L."/>
            <person name="Puazo M."/>
            <person name="Qu C."/>
            <person name="Quiroz J."/>
            <person name="Raj R."/>
            <person name="Weissenberger G."/>
            <person name="Xin Y."/>
            <person name="Zou X."/>
            <person name="Han Y."/>
            <person name="Worley K."/>
            <person name="Muzny D."/>
            <person name="Gibbs R."/>
        </authorList>
    </citation>
    <scope>NUCLEOTIDE SEQUENCE</scope>
    <source>
        <strain evidence="8">Sampled in the wild</strain>
    </source>
</reference>
<dbReference type="PANTHER" id="PTHR13326:SF31">
    <property type="entry name" value="PSEUDOURIDYLATE SYNTHASE 7 HOMOLOG"/>
    <property type="match status" value="1"/>
</dbReference>
<feature type="region of interest" description="Disordered" evidence="5">
    <location>
        <begin position="485"/>
        <end position="510"/>
    </location>
</feature>
<dbReference type="EMBL" id="KZ308221">
    <property type="protein sequence ID" value="KAG8225011.1"/>
    <property type="molecule type" value="Genomic_DNA"/>
</dbReference>
<gene>
    <name evidence="8" type="ORF">J437_LFUL006022</name>
</gene>